<protein>
    <submittedName>
        <fullName evidence="4">General secretion pathway protein GspB</fullName>
    </submittedName>
</protein>
<feature type="region of interest" description="Disordered" evidence="1">
    <location>
        <begin position="105"/>
        <end position="165"/>
    </location>
</feature>
<dbReference type="Pfam" id="PF16537">
    <property type="entry name" value="T2SSB"/>
    <property type="match status" value="1"/>
</dbReference>
<feature type="compositionally biased region" description="Low complexity" evidence="1">
    <location>
        <begin position="118"/>
        <end position="127"/>
    </location>
</feature>
<feature type="transmembrane region" description="Helical" evidence="2">
    <location>
        <begin position="43"/>
        <end position="63"/>
    </location>
</feature>
<comment type="caution">
    <text evidence="4">The sequence shown here is derived from an EMBL/GenBank/DDBJ whole genome shotgun (WGS) entry which is preliminary data.</text>
</comment>
<dbReference type="InterPro" id="IPR032389">
    <property type="entry name" value="GspB_C"/>
</dbReference>
<feature type="domain" description="Type II secretion system protein GspB C-terminal" evidence="3">
    <location>
        <begin position="164"/>
        <end position="221"/>
    </location>
</feature>
<keyword evidence="5" id="KW-1185">Reference proteome</keyword>
<sequence length="222" mass="22321">MSYILDALKRADAERERGHVPGLHSQGTPPPAVGATRSQRISLPLVAGAFALLLAAATVVWWWNRGPDEAPAPGAAEQAPANVVEKSGAAAEVATAPPAPALPILAPPQVAAPPPAPRSATAPAMAAPAPPAAPPVAPAPAAPSASAGADRLPPPAAAAPASAPAVKVSGVTYSSNASHRMLIANGKVVREGEEIEPGLKVEVISPRSAILNHRGSRYNINY</sequence>
<name>A0ABV7W1Q4_9BURK</name>
<gene>
    <name evidence="4" type="ORF">ACFOPI_08890</name>
</gene>
<dbReference type="Proteomes" id="UP001595729">
    <property type="component" value="Unassembled WGS sequence"/>
</dbReference>
<dbReference type="EMBL" id="JBHRXX010000002">
    <property type="protein sequence ID" value="MFC3683705.1"/>
    <property type="molecule type" value="Genomic_DNA"/>
</dbReference>
<organism evidence="4 5">
    <name type="scientific">Hydrogenophaga luteola</name>
    <dbReference type="NCBI Taxonomy" id="1591122"/>
    <lineage>
        <taxon>Bacteria</taxon>
        <taxon>Pseudomonadati</taxon>
        <taxon>Pseudomonadota</taxon>
        <taxon>Betaproteobacteria</taxon>
        <taxon>Burkholderiales</taxon>
        <taxon>Comamonadaceae</taxon>
        <taxon>Hydrogenophaga</taxon>
    </lineage>
</organism>
<evidence type="ECO:0000256" key="1">
    <source>
        <dbReference type="SAM" id="MobiDB-lite"/>
    </source>
</evidence>
<dbReference type="RefSeq" id="WP_382173035.1">
    <property type="nucleotide sequence ID" value="NZ_JBHRXX010000002.1"/>
</dbReference>
<accession>A0ABV7W1Q4</accession>
<feature type="compositionally biased region" description="Pro residues" evidence="1">
    <location>
        <begin position="128"/>
        <end position="141"/>
    </location>
</feature>
<keyword evidence="2" id="KW-0812">Transmembrane</keyword>
<reference evidence="5" key="1">
    <citation type="journal article" date="2019" name="Int. J. Syst. Evol. Microbiol.">
        <title>The Global Catalogue of Microorganisms (GCM) 10K type strain sequencing project: providing services to taxonomists for standard genome sequencing and annotation.</title>
        <authorList>
            <consortium name="The Broad Institute Genomics Platform"/>
            <consortium name="The Broad Institute Genome Sequencing Center for Infectious Disease"/>
            <person name="Wu L."/>
            <person name="Ma J."/>
        </authorList>
    </citation>
    <scope>NUCLEOTIDE SEQUENCE [LARGE SCALE GENOMIC DNA]</scope>
    <source>
        <strain evidence="5">KCTC 42501</strain>
    </source>
</reference>
<evidence type="ECO:0000259" key="3">
    <source>
        <dbReference type="Pfam" id="PF16537"/>
    </source>
</evidence>
<keyword evidence="2" id="KW-1133">Transmembrane helix</keyword>
<evidence type="ECO:0000256" key="2">
    <source>
        <dbReference type="SAM" id="Phobius"/>
    </source>
</evidence>
<feature type="region of interest" description="Disordered" evidence="1">
    <location>
        <begin position="14"/>
        <end position="35"/>
    </location>
</feature>
<evidence type="ECO:0000313" key="4">
    <source>
        <dbReference type="EMBL" id="MFC3683705.1"/>
    </source>
</evidence>
<keyword evidence="2" id="KW-0472">Membrane</keyword>
<evidence type="ECO:0000313" key="5">
    <source>
        <dbReference type="Proteomes" id="UP001595729"/>
    </source>
</evidence>
<proteinExistence type="predicted"/>